<dbReference type="Gene3D" id="1.10.510.10">
    <property type="entry name" value="Transferase(Phosphotransferase) domain 1"/>
    <property type="match status" value="2"/>
</dbReference>
<feature type="domain" description="Protein kinase" evidence="11">
    <location>
        <begin position="267"/>
        <end position="561"/>
    </location>
</feature>
<keyword evidence="13" id="KW-1185">Reference proteome</keyword>
<evidence type="ECO:0000256" key="3">
    <source>
        <dbReference type="ARBA" id="ARBA00022527"/>
    </source>
</evidence>
<keyword evidence="7" id="KW-0067">ATP-binding</keyword>
<comment type="caution">
    <text evidence="12">The sequence shown here is derived from an EMBL/GenBank/DDBJ whole genome shotgun (WGS) entry which is preliminary data.</text>
</comment>
<evidence type="ECO:0000256" key="9">
    <source>
        <dbReference type="ARBA" id="ARBA00048679"/>
    </source>
</evidence>
<comment type="catalytic activity">
    <reaction evidence="9">
        <text>L-seryl-[protein] + ATP = O-phospho-L-seryl-[protein] + ADP + H(+)</text>
        <dbReference type="Rhea" id="RHEA:17989"/>
        <dbReference type="Rhea" id="RHEA-COMP:9863"/>
        <dbReference type="Rhea" id="RHEA-COMP:11604"/>
        <dbReference type="ChEBI" id="CHEBI:15378"/>
        <dbReference type="ChEBI" id="CHEBI:29999"/>
        <dbReference type="ChEBI" id="CHEBI:30616"/>
        <dbReference type="ChEBI" id="CHEBI:83421"/>
        <dbReference type="ChEBI" id="CHEBI:456216"/>
        <dbReference type="EC" id="2.7.11.1"/>
    </reaction>
</comment>
<keyword evidence="6 12" id="KW-0418">Kinase</keyword>
<dbReference type="EC" id="2.7.11.1" evidence="2"/>
<dbReference type="PROSITE" id="PS50011">
    <property type="entry name" value="PROTEIN_KINASE_DOM"/>
    <property type="match status" value="1"/>
</dbReference>
<dbReference type="EMBL" id="BMAC01000728">
    <property type="protein sequence ID" value="GFQ02122.1"/>
    <property type="molecule type" value="Genomic_DNA"/>
</dbReference>
<reference evidence="12" key="1">
    <citation type="submission" date="2020-07" db="EMBL/GenBank/DDBJ databases">
        <title>Ethylene signaling mediates host invasion by parasitic plants.</title>
        <authorList>
            <person name="Yoshida S."/>
        </authorList>
    </citation>
    <scope>NUCLEOTIDE SEQUENCE</scope>
    <source>
        <strain evidence="12">Okayama</strain>
    </source>
</reference>
<dbReference type="SUPFAM" id="SSF56112">
    <property type="entry name" value="Protein kinase-like (PK-like)"/>
    <property type="match status" value="1"/>
</dbReference>
<dbReference type="OrthoDB" id="432483at2759"/>
<feature type="region of interest" description="Disordered" evidence="10">
    <location>
        <begin position="39"/>
        <end position="63"/>
    </location>
</feature>
<protein>
    <recommendedName>
        <fullName evidence="2">non-specific serine/threonine protein kinase</fullName>
        <ecNumber evidence="2">2.7.11.1</ecNumber>
    </recommendedName>
</protein>
<evidence type="ECO:0000256" key="8">
    <source>
        <dbReference type="ARBA" id="ARBA00047899"/>
    </source>
</evidence>
<comment type="catalytic activity">
    <reaction evidence="8">
        <text>L-threonyl-[protein] + ATP = O-phospho-L-threonyl-[protein] + ADP + H(+)</text>
        <dbReference type="Rhea" id="RHEA:46608"/>
        <dbReference type="Rhea" id="RHEA-COMP:11060"/>
        <dbReference type="Rhea" id="RHEA-COMP:11605"/>
        <dbReference type="ChEBI" id="CHEBI:15378"/>
        <dbReference type="ChEBI" id="CHEBI:30013"/>
        <dbReference type="ChEBI" id="CHEBI:30616"/>
        <dbReference type="ChEBI" id="CHEBI:61977"/>
        <dbReference type="ChEBI" id="CHEBI:456216"/>
        <dbReference type="EC" id="2.7.11.1"/>
    </reaction>
</comment>
<evidence type="ECO:0000313" key="13">
    <source>
        <dbReference type="Proteomes" id="UP000653305"/>
    </source>
</evidence>
<evidence type="ECO:0000259" key="11">
    <source>
        <dbReference type="PROSITE" id="PS50011"/>
    </source>
</evidence>
<dbReference type="Pfam" id="PF00069">
    <property type="entry name" value="Pkinase"/>
    <property type="match status" value="2"/>
</dbReference>
<evidence type="ECO:0000256" key="4">
    <source>
        <dbReference type="ARBA" id="ARBA00022679"/>
    </source>
</evidence>
<dbReference type="PANTHER" id="PTHR45637">
    <property type="entry name" value="FLIPPASE KINASE 1-RELATED"/>
    <property type="match status" value="1"/>
</dbReference>
<dbReference type="Gene3D" id="3.30.200.20">
    <property type="entry name" value="Phosphorylase Kinase, domain 1"/>
    <property type="match status" value="1"/>
</dbReference>
<evidence type="ECO:0000256" key="7">
    <source>
        <dbReference type="ARBA" id="ARBA00022840"/>
    </source>
</evidence>
<dbReference type="SMART" id="SM00220">
    <property type="entry name" value="S_TKc"/>
    <property type="match status" value="1"/>
</dbReference>
<gene>
    <name evidence="12" type="ORF">PHJA_002356100</name>
</gene>
<evidence type="ECO:0000256" key="5">
    <source>
        <dbReference type="ARBA" id="ARBA00022741"/>
    </source>
</evidence>
<keyword evidence="4" id="KW-0808">Transferase</keyword>
<dbReference type="FunFam" id="1.10.510.10:FF:000020">
    <property type="entry name" value="serine/threonine-protein kinase D6PK-like"/>
    <property type="match status" value="1"/>
</dbReference>
<accession>A0A830D6X8</accession>
<dbReference type="GO" id="GO:0005524">
    <property type="term" value="F:ATP binding"/>
    <property type="evidence" value="ECO:0007669"/>
    <property type="project" value="UniProtKB-KW"/>
</dbReference>
<evidence type="ECO:0000256" key="6">
    <source>
        <dbReference type="ARBA" id="ARBA00022777"/>
    </source>
</evidence>
<evidence type="ECO:0000256" key="2">
    <source>
        <dbReference type="ARBA" id="ARBA00012513"/>
    </source>
</evidence>
<dbReference type="FunFam" id="1.10.510.10:FF:000028">
    <property type="entry name" value="serine/threonine-protein kinase D6PK-like"/>
    <property type="match status" value="1"/>
</dbReference>
<sequence length="600" mass="66562">MSLEVTAEINEIVEYTIENDINKLFDAIDIGSSRRAARDNLHNKSASKRPMRPLGPPGTGISESVSLKRALRGLSISQASETAKRTPRPSANSPRVSRAVVIEASESARPANPINGNVMVVPVPDEGSVSIASNGDNRGQEVESRKALDLSKRRLKNRNFAKKKIVPRTGFVAADPSMGNHISVPHSFSKPKSILIKTDEKEEISQSSKSSIGEYSISSSTTSYYSEESCLSGSHSGRRPHMSKDVRWEAINCIQKKQNGSLSLRNFKLLRKIVRGNIGTVYVSELIGTGCLFAVKFVDNEILTSGKKMWRARTGREILEILDHPFLPTLYAHFRTSKFACSVMDYCPGGDLHVLRQKQVTKSFPEQAVRFYAAEVLLALEYLHMLGVVYRDLKPENILIREDGHIMLSDFDLSFKCAVNNPTLSCFTPWFLSAASGPRKPKPDPAAQIVVEPTTARSNSFVGTHEYLAPEIVKGEGHGSPVDWWMFGILVYELLYGTTPFRGSTNEETVSNVATRCLEFPERPVASFHARDLIGRLLRKEPESRLGSTMGAAEIKGHAFFEGLNWALIRRETPPEVPKCFELGDLESECRADDIGFELF</sequence>
<dbReference type="InterPro" id="IPR011009">
    <property type="entry name" value="Kinase-like_dom_sf"/>
</dbReference>
<evidence type="ECO:0000256" key="1">
    <source>
        <dbReference type="ARBA" id="ARBA00009903"/>
    </source>
</evidence>
<proteinExistence type="inferred from homology"/>
<dbReference type="GO" id="GO:0004674">
    <property type="term" value="F:protein serine/threonine kinase activity"/>
    <property type="evidence" value="ECO:0007669"/>
    <property type="project" value="UniProtKB-KW"/>
</dbReference>
<dbReference type="AlphaFoldDB" id="A0A830D6X8"/>
<dbReference type="Proteomes" id="UP000653305">
    <property type="component" value="Unassembled WGS sequence"/>
</dbReference>
<dbReference type="CDD" id="cd05574">
    <property type="entry name" value="STKc_phototropin_like"/>
    <property type="match status" value="1"/>
</dbReference>
<dbReference type="InterPro" id="IPR008271">
    <property type="entry name" value="Ser/Thr_kinase_AS"/>
</dbReference>
<organism evidence="12 13">
    <name type="scientific">Phtheirospermum japonicum</name>
    <dbReference type="NCBI Taxonomy" id="374723"/>
    <lineage>
        <taxon>Eukaryota</taxon>
        <taxon>Viridiplantae</taxon>
        <taxon>Streptophyta</taxon>
        <taxon>Embryophyta</taxon>
        <taxon>Tracheophyta</taxon>
        <taxon>Spermatophyta</taxon>
        <taxon>Magnoliopsida</taxon>
        <taxon>eudicotyledons</taxon>
        <taxon>Gunneridae</taxon>
        <taxon>Pentapetalae</taxon>
        <taxon>asterids</taxon>
        <taxon>lamiids</taxon>
        <taxon>Lamiales</taxon>
        <taxon>Orobanchaceae</taxon>
        <taxon>Orobanchaceae incertae sedis</taxon>
        <taxon>Phtheirospermum</taxon>
    </lineage>
</organism>
<evidence type="ECO:0000313" key="12">
    <source>
        <dbReference type="EMBL" id="GFQ02122.1"/>
    </source>
</evidence>
<dbReference type="PROSITE" id="PS00108">
    <property type="entry name" value="PROTEIN_KINASE_ST"/>
    <property type="match status" value="1"/>
</dbReference>
<dbReference type="InterPro" id="IPR000719">
    <property type="entry name" value="Prot_kinase_dom"/>
</dbReference>
<keyword evidence="3" id="KW-0723">Serine/threonine-protein kinase</keyword>
<feature type="region of interest" description="Disordered" evidence="10">
    <location>
        <begin position="76"/>
        <end position="97"/>
    </location>
</feature>
<name>A0A830D6X8_9LAMI</name>
<comment type="similarity">
    <text evidence="1">Belongs to the protein kinase superfamily. AGC Ser/Thr protein kinase family.</text>
</comment>
<keyword evidence="5" id="KW-0547">Nucleotide-binding</keyword>
<evidence type="ECO:0000256" key="10">
    <source>
        <dbReference type="SAM" id="MobiDB-lite"/>
    </source>
</evidence>